<dbReference type="EMBL" id="RDRB01000006">
    <property type="protein sequence ID" value="ROU00179.1"/>
    <property type="molecule type" value="Genomic_DNA"/>
</dbReference>
<dbReference type="GO" id="GO:0003677">
    <property type="term" value="F:DNA binding"/>
    <property type="evidence" value="ECO:0007669"/>
    <property type="project" value="InterPro"/>
</dbReference>
<dbReference type="InterPro" id="IPR036390">
    <property type="entry name" value="WH_DNA-bd_sf"/>
</dbReference>
<dbReference type="InterPro" id="IPR043129">
    <property type="entry name" value="ATPase_NBD"/>
</dbReference>
<dbReference type="Pfam" id="PF09339">
    <property type="entry name" value="HTH_IclR"/>
    <property type="match status" value="1"/>
</dbReference>
<dbReference type="InterPro" id="IPR000600">
    <property type="entry name" value="ROK"/>
</dbReference>
<dbReference type="SUPFAM" id="SSF46785">
    <property type="entry name" value="Winged helix' DNA-binding domain"/>
    <property type="match status" value="1"/>
</dbReference>
<dbReference type="OrthoDB" id="9810372at2"/>
<dbReference type="GO" id="GO:0006355">
    <property type="term" value="P:regulation of DNA-templated transcription"/>
    <property type="evidence" value="ECO:0007669"/>
    <property type="project" value="InterPro"/>
</dbReference>
<dbReference type="AlphaFoldDB" id="A0A3N2QY94"/>
<dbReference type="RefSeq" id="WP_123642727.1">
    <property type="nucleotide sequence ID" value="NZ_ML119086.1"/>
</dbReference>
<proteinExistence type="inferred from homology"/>
<name>A0A3N2QY94_9RHOB</name>
<dbReference type="SUPFAM" id="SSF53067">
    <property type="entry name" value="Actin-like ATPase domain"/>
    <property type="match status" value="1"/>
</dbReference>
<organism evidence="3 4">
    <name type="scientific">Histidinibacterium lentulum</name>
    <dbReference type="NCBI Taxonomy" id="2480588"/>
    <lineage>
        <taxon>Bacteria</taxon>
        <taxon>Pseudomonadati</taxon>
        <taxon>Pseudomonadota</taxon>
        <taxon>Alphaproteobacteria</taxon>
        <taxon>Rhodobacterales</taxon>
        <taxon>Paracoccaceae</taxon>
        <taxon>Histidinibacterium</taxon>
    </lineage>
</organism>
<dbReference type="InterPro" id="IPR036388">
    <property type="entry name" value="WH-like_DNA-bd_sf"/>
</dbReference>
<evidence type="ECO:0000259" key="2">
    <source>
        <dbReference type="Pfam" id="PF09339"/>
    </source>
</evidence>
<keyword evidence="4" id="KW-1185">Reference proteome</keyword>
<evidence type="ECO:0000313" key="4">
    <source>
        <dbReference type="Proteomes" id="UP000268016"/>
    </source>
</evidence>
<reference evidence="3 4" key="1">
    <citation type="submission" date="2018-10" db="EMBL/GenBank/DDBJ databases">
        <title>Histidinibacterium lentulum gen. nov., sp. nov., a marine bacterium from the culture broth of Picochlorum sp. 122.</title>
        <authorList>
            <person name="Wang G."/>
        </authorList>
    </citation>
    <scope>NUCLEOTIDE SEQUENCE [LARGE SCALE GENOMIC DNA]</scope>
    <source>
        <strain evidence="3 4">B17</strain>
    </source>
</reference>
<comment type="similarity">
    <text evidence="1">Belongs to the ROK (NagC/XylR) family.</text>
</comment>
<dbReference type="PANTHER" id="PTHR18964">
    <property type="entry name" value="ROK (REPRESSOR, ORF, KINASE) FAMILY"/>
    <property type="match status" value="1"/>
</dbReference>
<evidence type="ECO:0000313" key="3">
    <source>
        <dbReference type="EMBL" id="ROU00179.1"/>
    </source>
</evidence>
<dbReference type="Proteomes" id="UP000268016">
    <property type="component" value="Unassembled WGS sequence"/>
</dbReference>
<dbReference type="CDD" id="cd24073">
    <property type="entry name" value="ASKHA_ATPase_ROK_CYANR"/>
    <property type="match status" value="1"/>
</dbReference>
<sequence length="426" mass="44418">MAEGPPDLSVAPAFEPLSGPGAGPLLPLSAAEDRSLRALAFEHVRAAGQAARTDIARALGISAGSVTALTAALIEGGFLRQVEGRPREPARDGGRGRPPVALEVVPEAARVIGVKLGDDRISAVLADFAGQTVARLDRPVVSRRLNPDEIVGEIAALAEDLARSAGHAPEAVAAVGLGLSGIIDHEAGVVAWSPVLAGRDLPLAGAVSDRLGCPAFIDNDANMLTLAELWYGAGRESTDFAVVTVEQGVGMGLVLGSKLFRGSRGMGLELGHTKVHLDGALCRCGRRGCLEAYLADYALAREAATALERLPQAQGGAHSLLDPLYARATAGDAVAAAIFRRAGRYLALGLSNVAQLIDPPLILLSGARMRYHYLYAEEMLAEMERLLLLEGRSAPRVEVRQWDDGVWARGAAALALSAVTARVLTG</sequence>
<protein>
    <submittedName>
        <fullName evidence="3">ROK family protein</fullName>
    </submittedName>
</protein>
<dbReference type="Pfam" id="PF00480">
    <property type="entry name" value="ROK"/>
    <property type="match status" value="1"/>
</dbReference>
<evidence type="ECO:0000256" key="1">
    <source>
        <dbReference type="ARBA" id="ARBA00006479"/>
    </source>
</evidence>
<dbReference type="Gene3D" id="1.10.10.10">
    <property type="entry name" value="Winged helix-like DNA-binding domain superfamily/Winged helix DNA-binding domain"/>
    <property type="match status" value="1"/>
</dbReference>
<dbReference type="PANTHER" id="PTHR18964:SF149">
    <property type="entry name" value="BIFUNCTIONAL UDP-N-ACETYLGLUCOSAMINE 2-EPIMERASE_N-ACETYLMANNOSAMINE KINASE"/>
    <property type="match status" value="1"/>
</dbReference>
<feature type="domain" description="HTH iclR-type" evidence="2">
    <location>
        <begin position="46"/>
        <end position="82"/>
    </location>
</feature>
<dbReference type="Gene3D" id="3.30.420.40">
    <property type="match status" value="2"/>
</dbReference>
<comment type="caution">
    <text evidence="3">The sequence shown here is derived from an EMBL/GenBank/DDBJ whole genome shotgun (WGS) entry which is preliminary data.</text>
</comment>
<accession>A0A3N2QY94</accession>
<gene>
    <name evidence="3" type="ORF">EAT49_12790</name>
</gene>
<dbReference type="InterPro" id="IPR005471">
    <property type="entry name" value="Tscrpt_reg_IclR_N"/>
</dbReference>